<dbReference type="Proteomes" id="UP001642464">
    <property type="component" value="Unassembled WGS sequence"/>
</dbReference>
<dbReference type="InterPro" id="IPR011990">
    <property type="entry name" value="TPR-like_helical_dom_sf"/>
</dbReference>
<evidence type="ECO:0000256" key="1">
    <source>
        <dbReference type="ARBA" id="ARBA00022737"/>
    </source>
</evidence>
<gene>
    <name evidence="2" type="ORF">SCF082_LOCUS8910</name>
</gene>
<reference evidence="2 3" key="1">
    <citation type="submission" date="2024-02" db="EMBL/GenBank/DDBJ databases">
        <authorList>
            <person name="Chen Y."/>
            <person name="Shah S."/>
            <person name="Dougan E. K."/>
            <person name="Thang M."/>
            <person name="Chan C."/>
        </authorList>
    </citation>
    <scope>NUCLEOTIDE SEQUENCE [LARGE SCALE GENOMIC DNA]</scope>
</reference>
<proteinExistence type="predicted"/>
<dbReference type="PANTHER" id="PTHR47936:SF1">
    <property type="entry name" value="PENTATRICOPEPTIDE REPEAT-CONTAINING PROTEIN GUN1, CHLOROPLASTIC"/>
    <property type="match status" value="1"/>
</dbReference>
<keyword evidence="3" id="KW-1185">Reference proteome</keyword>
<dbReference type="Gene3D" id="1.25.40.10">
    <property type="entry name" value="Tetratricopeptide repeat domain"/>
    <property type="match status" value="1"/>
</dbReference>
<evidence type="ECO:0000313" key="3">
    <source>
        <dbReference type="Proteomes" id="UP001642464"/>
    </source>
</evidence>
<protein>
    <submittedName>
        <fullName evidence="2">Pentatricopeptide repeat-containing protein At1g63400</fullName>
    </submittedName>
</protein>
<dbReference type="EMBL" id="CAXAMM010005136">
    <property type="protein sequence ID" value="CAK9006170.1"/>
    <property type="molecule type" value="Genomic_DNA"/>
</dbReference>
<dbReference type="PANTHER" id="PTHR47936">
    <property type="entry name" value="PPR_LONG DOMAIN-CONTAINING PROTEIN"/>
    <property type="match status" value="1"/>
</dbReference>
<keyword evidence="1" id="KW-0677">Repeat</keyword>
<name>A0ABP0IVS8_9DINO</name>
<comment type="caution">
    <text evidence="2">The sequence shown here is derived from an EMBL/GenBank/DDBJ whole genome shotgun (WGS) entry which is preliminary data.</text>
</comment>
<accession>A0ABP0IVS8</accession>
<sequence>MEVSLRWASRPPMHMSAFVAAAPSTPFWQPRPRLALWAVWPCVASRGLSGRHAQQKENRPDHVGNIEASENVSEVLRLAPGHSDVLLARIVQDYVRGGELAWADDLGRAWIQSTPESKAQEDTAALLVRAWLAVGGFTATSLEKAGYWLERIEATELLRCKQKMQTSKAMRWMRWTQRLLTTGSSKARSVSFVVRLCLKNAEQVNDADDLMSTMMSAGLRPPTMAFISLICAHASQGNMEAARKLAKQVLQSRPSNDGRLHQMLVQSFAEGQDASEAEGWLAMMHRERLAPTEASVVAVINSYARARRPFAAEATLKRFEQRNVQLGIGAYGAVIEAFLGAGKAEAAELWLQKASMISHGARGGDEVCGKLRRLEEQLRRRKSEADIDSGPVGPT</sequence>
<organism evidence="2 3">
    <name type="scientific">Durusdinium trenchii</name>
    <dbReference type="NCBI Taxonomy" id="1381693"/>
    <lineage>
        <taxon>Eukaryota</taxon>
        <taxon>Sar</taxon>
        <taxon>Alveolata</taxon>
        <taxon>Dinophyceae</taxon>
        <taxon>Suessiales</taxon>
        <taxon>Symbiodiniaceae</taxon>
        <taxon>Durusdinium</taxon>
    </lineage>
</organism>
<evidence type="ECO:0000313" key="2">
    <source>
        <dbReference type="EMBL" id="CAK9006170.1"/>
    </source>
</evidence>